<feature type="region of interest" description="Disordered" evidence="1">
    <location>
        <begin position="611"/>
        <end position="633"/>
    </location>
</feature>
<accession>A0A1Y2HM09</accession>
<protein>
    <submittedName>
        <fullName evidence="3">Uncharacterized protein</fullName>
    </submittedName>
</protein>
<evidence type="ECO:0000256" key="2">
    <source>
        <dbReference type="SAM" id="Phobius"/>
    </source>
</evidence>
<feature type="compositionally biased region" description="Low complexity" evidence="1">
    <location>
        <begin position="85"/>
        <end position="95"/>
    </location>
</feature>
<keyword evidence="2" id="KW-1133">Transmembrane helix</keyword>
<keyword evidence="2" id="KW-0472">Membrane</keyword>
<dbReference type="AlphaFoldDB" id="A0A1Y2HM09"/>
<keyword evidence="2" id="KW-0812">Transmembrane</keyword>
<evidence type="ECO:0000256" key="1">
    <source>
        <dbReference type="SAM" id="MobiDB-lite"/>
    </source>
</evidence>
<gene>
    <name evidence="3" type="ORF">BCR44DRAFT_36611</name>
</gene>
<feature type="transmembrane region" description="Helical" evidence="2">
    <location>
        <begin position="359"/>
        <end position="377"/>
    </location>
</feature>
<sequence>MFLPAARPANLTVFSLPGVNPTSGFPFAEPINSHRHVYALCNPSSSADDCTAQFEDDLWSCAKIKCSQQLNSAIDRSSKFRIAAAASATQPATPSDGSAPPTRSSSASVSAAASALQDGTALHQCMRSQCAPQYIAAYSLACVDLESTELLSANVRLEGMPPVGLRRGDQEANAVKFKEYSARATLRAAGLSIPPPPNNSNQRIGICTLSQPIGSRCDASKLSRSGEISDANLLPISPEVKYWPALGTVVIPKLGPSMPDAFDLSIPQNYYLPTVTCNATSNTLIPITSTRSGACTTSKQCLSGTCIDNKCALDTAKSTLTASDLDAFISRRDQSSTPSSMPVSTIPAQSSSSGPPEPVIFMLPVVALVAVMVWISVKRHSTHQKRFASARNLRGLGQMTSTGRPGLLGITFAPTSSSRPALDAWGPRAASDRAAESFHGCSSMSLERGHAMLEPLDHETLPRYSTFAHRMSMMFVSAVMTTLGGQRRASMVGVDEEEVGSDLAGAPPVPPLPAIGPEGPVAAEAAEAAANAIMPPPPSYDVHREHSIVDVSVAGSVRSSRPSVDTFGTVATATAPAASRPSSLLRVSLSRQQSVRALSEQVEARVGLLTPVNGDVGGDADDGDLGSVRSIMS</sequence>
<evidence type="ECO:0000313" key="4">
    <source>
        <dbReference type="Proteomes" id="UP000193411"/>
    </source>
</evidence>
<dbReference type="Proteomes" id="UP000193411">
    <property type="component" value="Unassembled WGS sequence"/>
</dbReference>
<comment type="caution">
    <text evidence="3">The sequence shown here is derived from an EMBL/GenBank/DDBJ whole genome shotgun (WGS) entry which is preliminary data.</text>
</comment>
<name>A0A1Y2HM09_9FUNG</name>
<feature type="region of interest" description="Disordered" evidence="1">
    <location>
        <begin position="331"/>
        <end position="355"/>
    </location>
</feature>
<reference evidence="3 4" key="1">
    <citation type="submission" date="2016-07" db="EMBL/GenBank/DDBJ databases">
        <title>Pervasive Adenine N6-methylation of Active Genes in Fungi.</title>
        <authorList>
            <consortium name="DOE Joint Genome Institute"/>
            <person name="Mondo S.J."/>
            <person name="Dannebaum R.O."/>
            <person name="Kuo R.C."/>
            <person name="Labutti K."/>
            <person name="Haridas S."/>
            <person name="Kuo A."/>
            <person name="Salamov A."/>
            <person name="Ahrendt S.R."/>
            <person name="Lipzen A."/>
            <person name="Sullivan W."/>
            <person name="Andreopoulos W.B."/>
            <person name="Clum A."/>
            <person name="Lindquist E."/>
            <person name="Daum C."/>
            <person name="Ramamoorthy G.K."/>
            <person name="Gryganskyi A."/>
            <person name="Culley D."/>
            <person name="Magnuson J.K."/>
            <person name="James T.Y."/>
            <person name="O'Malley M.A."/>
            <person name="Stajich J.E."/>
            <person name="Spatafora J.W."/>
            <person name="Visel A."/>
            <person name="Grigoriev I.V."/>
        </authorList>
    </citation>
    <scope>NUCLEOTIDE SEQUENCE [LARGE SCALE GENOMIC DNA]</scope>
    <source>
        <strain evidence="3 4">PL171</strain>
    </source>
</reference>
<feature type="region of interest" description="Disordered" evidence="1">
    <location>
        <begin position="85"/>
        <end position="110"/>
    </location>
</feature>
<evidence type="ECO:0000313" key="3">
    <source>
        <dbReference type="EMBL" id="ORZ34861.1"/>
    </source>
</evidence>
<organism evidence="3 4">
    <name type="scientific">Catenaria anguillulae PL171</name>
    <dbReference type="NCBI Taxonomy" id="765915"/>
    <lineage>
        <taxon>Eukaryota</taxon>
        <taxon>Fungi</taxon>
        <taxon>Fungi incertae sedis</taxon>
        <taxon>Blastocladiomycota</taxon>
        <taxon>Blastocladiomycetes</taxon>
        <taxon>Blastocladiales</taxon>
        <taxon>Catenariaceae</taxon>
        <taxon>Catenaria</taxon>
    </lineage>
</organism>
<dbReference type="EMBL" id="MCFL01000025">
    <property type="protein sequence ID" value="ORZ34861.1"/>
    <property type="molecule type" value="Genomic_DNA"/>
</dbReference>
<feature type="compositionally biased region" description="Polar residues" evidence="1">
    <location>
        <begin position="335"/>
        <end position="354"/>
    </location>
</feature>
<dbReference type="OrthoDB" id="10670298at2759"/>
<proteinExistence type="predicted"/>
<keyword evidence="4" id="KW-1185">Reference proteome</keyword>